<protein>
    <submittedName>
        <fullName evidence="2">Uncharacterized protein</fullName>
    </submittedName>
</protein>
<name>A0A4Y2ND70_ARAVE</name>
<feature type="compositionally biased region" description="Polar residues" evidence="1">
    <location>
        <begin position="20"/>
        <end position="35"/>
    </location>
</feature>
<gene>
    <name evidence="2" type="ORF">AVEN_253865_1</name>
</gene>
<dbReference type="Proteomes" id="UP000499080">
    <property type="component" value="Unassembled WGS sequence"/>
</dbReference>
<comment type="caution">
    <text evidence="2">The sequence shown here is derived from an EMBL/GenBank/DDBJ whole genome shotgun (WGS) entry which is preliminary data.</text>
</comment>
<keyword evidence="3" id="KW-1185">Reference proteome</keyword>
<accession>A0A4Y2ND70</accession>
<dbReference type="EMBL" id="BGPR01008742">
    <property type="protein sequence ID" value="GBN35756.1"/>
    <property type="molecule type" value="Genomic_DNA"/>
</dbReference>
<organism evidence="2 3">
    <name type="scientific">Araneus ventricosus</name>
    <name type="common">Orbweaver spider</name>
    <name type="synonym">Epeira ventricosa</name>
    <dbReference type="NCBI Taxonomy" id="182803"/>
    <lineage>
        <taxon>Eukaryota</taxon>
        <taxon>Metazoa</taxon>
        <taxon>Ecdysozoa</taxon>
        <taxon>Arthropoda</taxon>
        <taxon>Chelicerata</taxon>
        <taxon>Arachnida</taxon>
        <taxon>Araneae</taxon>
        <taxon>Araneomorphae</taxon>
        <taxon>Entelegynae</taxon>
        <taxon>Araneoidea</taxon>
        <taxon>Araneidae</taxon>
        <taxon>Araneus</taxon>
    </lineage>
</organism>
<evidence type="ECO:0000313" key="3">
    <source>
        <dbReference type="Proteomes" id="UP000499080"/>
    </source>
</evidence>
<dbReference type="AlphaFoldDB" id="A0A4Y2ND70"/>
<reference evidence="2 3" key="1">
    <citation type="journal article" date="2019" name="Sci. Rep.">
        <title>Orb-weaving spider Araneus ventricosus genome elucidates the spidroin gene catalogue.</title>
        <authorList>
            <person name="Kono N."/>
            <person name="Nakamura H."/>
            <person name="Ohtoshi R."/>
            <person name="Moran D.A.P."/>
            <person name="Shinohara A."/>
            <person name="Yoshida Y."/>
            <person name="Fujiwara M."/>
            <person name="Mori M."/>
            <person name="Tomita M."/>
            <person name="Arakawa K."/>
        </authorList>
    </citation>
    <scope>NUCLEOTIDE SEQUENCE [LARGE SCALE GENOMIC DNA]</scope>
</reference>
<evidence type="ECO:0000256" key="1">
    <source>
        <dbReference type="SAM" id="MobiDB-lite"/>
    </source>
</evidence>
<evidence type="ECO:0000313" key="2">
    <source>
        <dbReference type="EMBL" id="GBN35756.1"/>
    </source>
</evidence>
<sequence>MKHHSSGHKTDLSRCNVYSNSAKRISPSKARTNSFAGDISRNEKSRNMREALLPGLGNFTGHLIICESKERCLECVTEPGVRQDERWEHAEVCNFVEFKMVKRWGTK</sequence>
<proteinExistence type="predicted"/>
<feature type="region of interest" description="Disordered" evidence="1">
    <location>
        <begin position="20"/>
        <end position="41"/>
    </location>
</feature>